<evidence type="ECO:0000313" key="2">
    <source>
        <dbReference type="EMBL" id="RCW80897.1"/>
    </source>
</evidence>
<accession>A0A368YPQ7</accession>
<evidence type="ECO:0000313" key="3">
    <source>
        <dbReference type="Proteomes" id="UP000253324"/>
    </source>
</evidence>
<gene>
    <name evidence="2" type="ORF">C7476_11253</name>
</gene>
<reference evidence="2 3" key="1">
    <citation type="submission" date="2018-07" db="EMBL/GenBank/DDBJ databases">
        <title>Genomic Encyclopedia of Type Strains, Phase III (KMG-III): the genomes of soil and plant-associated and newly described type strains.</title>
        <authorList>
            <person name="Whitman W."/>
        </authorList>
    </citation>
    <scope>NUCLEOTIDE SEQUENCE [LARGE SCALE GENOMIC DNA]</scope>
    <source>
        <strain evidence="2 3">31-25a</strain>
    </source>
</reference>
<dbReference type="EMBL" id="QPJM01000012">
    <property type="protein sequence ID" value="RCW80897.1"/>
    <property type="molecule type" value="Genomic_DNA"/>
</dbReference>
<keyword evidence="3" id="KW-1185">Reference proteome</keyword>
<feature type="region of interest" description="Disordered" evidence="1">
    <location>
        <begin position="37"/>
        <end position="68"/>
    </location>
</feature>
<sequence length="87" mass="9626">MDAIPELLFLLHSQRFDAGVKRFGLVVALRDGRGYRRGARRGRAAAGKRRAAQDQSEKRESGWAHRAHQDGELRAGALNYRPSSAPG</sequence>
<protein>
    <submittedName>
        <fullName evidence="2">Uncharacterized protein</fullName>
    </submittedName>
</protein>
<feature type="compositionally biased region" description="Basic residues" evidence="1">
    <location>
        <begin position="37"/>
        <end position="50"/>
    </location>
</feature>
<proteinExistence type="predicted"/>
<dbReference type="Proteomes" id="UP000253324">
    <property type="component" value="Unassembled WGS sequence"/>
</dbReference>
<comment type="caution">
    <text evidence="2">The sequence shown here is derived from an EMBL/GenBank/DDBJ whole genome shotgun (WGS) entry which is preliminary data.</text>
</comment>
<dbReference type="AlphaFoldDB" id="A0A368YPQ7"/>
<organism evidence="2 3">
    <name type="scientific">Phyllobacterium bourgognense</name>
    <dbReference type="NCBI Taxonomy" id="314236"/>
    <lineage>
        <taxon>Bacteria</taxon>
        <taxon>Pseudomonadati</taxon>
        <taxon>Pseudomonadota</taxon>
        <taxon>Alphaproteobacteria</taxon>
        <taxon>Hyphomicrobiales</taxon>
        <taxon>Phyllobacteriaceae</taxon>
        <taxon>Phyllobacterium</taxon>
    </lineage>
</organism>
<feature type="compositionally biased region" description="Basic and acidic residues" evidence="1">
    <location>
        <begin position="51"/>
        <end position="68"/>
    </location>
</feature>
<name>A0A368YPQ7_9HYPH</name>
<evidence type="ECO:0000256" key="1">
    <source>
        <dbReference type="SAM" id="MobiDB-lite"/>
    </source>
</evidence>